<feature type="compositionally biased region" description="Polar residues" evidence="6">
    <location>
        <begin position="162"/>
        <end position="171"/>
    </location>
</feature>
<dbReference type="EMBL" id="JAEUBE010000183">
    <property type="protein sequence ID" value="KAH3667372.1"/>
    <property type="molecule type" value="Genomic_DNA"/>
</dbReference>
<keyword evidence="4" id="KW-0539">Nucleus</keyword>
<reference evidence="8" key="2">
    <citation type="submission" date="2021-01" db="EMBL/GenBank/DDBJ databases">
        <authorList>
            <person name="Schikora-Tamarit M.A."/>
        </authorList>
    </citation>
    <scope>NUCLEOTIDE SEQUENCE</scope>
    <source>
        <strain evidence="8">CBS6075</strain>
    </source>
</reference>
<dbReference type="SUPFAM" id="SSF46785">
    <property type="entry name" value="Winged helix' DNA-binding domain"/>
    <property type="match status" value="1"/>
</dbReference>
<dbReference type="Proteomes" id="UP000769157">
    <property type="component" value="Unassembled WGS sequence"/>
</dbReference>
<accession>A0A9P8P8R3</accession>
<dbReference type="RefSeq" id="XP_046062184.1">
    <property type="nucleotide sequence ID" value="XM_046203955.1"/>
</dbReference>
<dbReference type="PROSITE" id="PS00434">
    <property type="entry name" value="HSF_DOMAIN"/>
    <property type="match status" value="1"/>
</dbReference>
<comment type="caution">
    <text evidence="8">The sequence shown here is derived from an EMBL/GenBank/DDBJ whole genome shotgun (WGS) entry which is preliminary data.</text>
</comment>
<keyword evidence="9" id="KW-1185">Reference proteome</keyword>
<evidence type="ECO:0000256" key="3">
    <source>
        <dbReference type="ARBA" id="ARBA00023125"/>
    </source>
</evidence>
<comment type="similarity">
    <text evidence="2 5">Belongs to the HSF family.</text>
</comment>
<evidence type="ECO:0000313" key="8">
    <source>
        <dbReference type="EMBL" id="KAH3667372.1"/>
    </source>
</evidence>
<feature type="region of interest" description="Disordered" evidence="6">
    <location>
        <begin position="436"/>
        <end position="498"/>
    </location>
</feature>
<dbReference type="PRINTS" id="PR00056">
    <property type="entry name" value="HSFDOMAIN"/>
</dbReference>
<feature type="region of interest" description="Disordered" evidence="6">
    <location>
        <begin position="1"/>
        <end position="35"/>
    </location>
</feature>
<evidence type="ECO:0000256" key="5">
    <source>
        <dbReference type="RuleBase" id="RU004020"/>
    </source>
</evidence>
<feature type="region of interest" description="Disordered" evidence="6">
    <location>
        <begin position="358"/>
        <end position="379"/>
    </location>
</feature>
<name>A0A9P8P8R3_9ASCO</name>
<evidence type="ECO:0000256" key="1">
    <source>
        <dbReference type="ARBA" id="ARBA00004123"/>
    </source>
</evidence>
<evidence type="ECO:0000256" key="2">
    <source>
        <dbReference type="ARBA" id="ARBA00006403"/>
    </source>
</evidence>
<feature type="compositionally biased region" description="Polar residues" evidence="6">
    <location>
        <begin position="436"/>
        <end position="460"/>
    </location>
</feature>
<dbReference type="OrthoDB" id="60033at2759"/>
<comment type="subcellular location">
    <subcellularLocation>
        <location evidence="1">Nucleus</location>
    </subcellularLocation>
</comment>
<dbReference type="PANTHER" id="PTHR10015">
    <property type="entry name" value="HEAT SHOCK TRANSCRIPTION FACTOR"/>
    <property type="match status" value="1"/>
</dbReference>
<proteinExistence type="inferred from homology"/>
<dbReference type="SMART" id="SM00415">
    <property type="entry name" value="HSF"/>
    <property type="match status" value="1"/>
</dbReference>
<dbReference type="InterPro" id="IPR000232">
    <property type="entry name" value="HSF_DNA-bd"/>
</dbReference>
<evidence type="ECO:0000256" key="6">
    <source>
        <dbReference type="SAM" id="MobiDB-lite"/>
    </source>
</evidence>
<evidence type="ECO:0000313" key="9">
    <source>
        <dbReference type="Proteomes" id="UP000769157"/>
    </source>
</evidence>
<feature type="region of interest" description="Disordered" evidence="6">
    <location>
        <begin position="229"/>
        <end position="252"/>
    </location>
</feature>
<organism evidence="8 9">
    <name type="scientific">Ogataea philodendri</name>
    <dbReference type="NCBI Taxonomy" id="1378263"/>
    <lineage>
        <taxon>Eukaryota</taxon>
        <taxon>Fungi</taxon>
        <taxon>Dikarya</taxon>
        <taxon>Ascomycota</taxon>
        <taxon>Saccharomycotina</taxon>
        <taxon>Pichiomycetes</taxon>
        <taxon>Pichiales</taxon>
        <taxon>Pichiaceae</taxon>
        <taxon>Ogataea</taxon>
    </lineage>
</organism>
<keyword evidence="3" id="KW-0238">DNA-binding</keyword>
<feature type="domain" description="HSF-type DNA-binding" evidence="7">
    <location>
        <begin position="84"/>
        <end position="108"/>
    </location>
</feature>
<reference evidence="8" key="1">
    <citation type="journal article" date="2021" name="Open Biol.">
        <title>Shared evolutionary footprints suggest mitochondrial oxidative damage underlies multiple complex I losses in fungi.</title>
        <authorList>
            <person name="Schikora-Tamarit M.A."/>
            <person name="Marcet-Houben M."/>
            <person name="Nosek J."/>
            <person name="Gabaldon T."/>
        </authorList>
    </citation>
    <scope>NUCLEOTIDE SEQUENCE</scope>
    <source>
        <strain evidence="8">CBS6075</strain>
    </source>
</reference>
<dbReference type="GeneID" id="70234988"/>
<feature type="compositionally biased region" description="Basic and acidic residues" evidence="6">
    <location>
        <begin position="463"/>
        <end position="472"/>
    </location>
</feature>
<evidence type="ECO:0000256" key="4">
    <source>
        <dbReference type="ARBA" id="ARBA00023242"/>
    </source>
</evidence>
<gene>
    <name evidence="8" type="ORF">OGAPHI_003021</name>
</gene>
<feature type="compositionally biased region" description="Polar residues" evidence="6">
    <location>
        <begin position="237"/>
        <end position="252"/>
    </location>
</feature>
<dbReference type="GO" id="GO:0003700">
    <property type="term" value="F:DNA-binding transcription factor activity"/>
    <property type="evidence" value="ECO:0007669"/>
    <property type="project" value="InterPro"/>
</dbReference>
<dbReference type="InterPro" id="IPR036390">
    <property type="entry name" value="WH_DNA-bd_sf"/>
</dbReference>
<protein>
    <recommendedName>
        <fullName evidence="7">HSF-type DNA-binding domain-containing protein</fullName>
    </recommendedName>
</protein>
<feature type="region of interest" description="Disordered" evidence="6">
    <location>
        <begin position="146"/>
        <end position="171"/>
    </location>
</feature>
<feature type="region of interest" description="Disordered" evidence="6">
    <location>
        <begin position="111"/>
        <end position="131"/>
    </location>
</feature>
<dbReference type="PANTHER" id="PTHR10015:SF427">
    <property type="entry name" value="HEAT SHOCK FACTOR PROTEIN"/>
    <property type="match status" value="1"/>
</dbReference>
<dbReference type="Gene3D" id="1.10.10.10">
    <property type="entry name" value="Winged helix-like DNA-binding domain superfamily/Winged helix DNA-binding domain"/>
    <property type="match status" value="1"/>
</dbReference>
<dbReference type="AlphaFoldDB" id="A0A9P8P8R3"/>
<dbReference type="GO" id="GO:0043565">
    <property type="term" value="F:sequence-specific DNA binding"/>
    <property type="evidence" value="ECO:0007669"/>
    <property type="project" value="InterPro"/>
</dbReference>
<dbReference type="InterPro" id="IPR036388">
    <property type="entry name" value="WH-like_DNA-bd_sf"/>
</dbReference>
<dbReference type="Pfam" id="PF00447">
    <property type="entry name" value="HSF_DNA-bind"/>
    <property type="match status" value="1"/>
</dbReference>
<sequence length="498" mass="55564">MSQNSHGHHTPLPPFHAHPQQNAPSSADPSDHSAPSQKVSAFVSKLYSMLNDPQLGHLIWWSRTYQNDYSTFALLPGAEFANSLTRYFKHGNVASFVRQLHMYGFHKVCDNSPTPTPPTNPNLSDSDQTSKIQQPVWEFRHSSGRFRKGDESSLPYIKRRSSSGQKSLPPNATEYVSSQILPPQHQYEHFYPPVEYHQPHIYVPVQDVQQQQQTAYEYSGQSIPPSMQDVEHKPRNLSVNSHISDNTEVSFQSSSRNRYPSVFLDPLAPAPLPAPFAYQNAHHLQHFPHHDQQYPPLAAQHHIPLSQRRAGSFPNVSKPLPQQETRLPRSIPTEFVPPPQHPHSPVPQASVHLHHRFASPVSKPSPSQPLAPRINTPSSHQRIMQMRPSVFELHHNLNSISSASTVGSSSIFSRTSVGSSIAGPSSSLAFAMNSQSGQSTVGRNSSISDLLNAESHSQLKQLDPPKGDKRSYDSNSESDPDDELESKKKSRLSSHAEH</sequence>
<feature type="compositionally biased region" description="Low complexity" evidence="6">
    <location>
        <begin position="23"/>
        <end position="35"/>
    </location>
</feature>
<evidence type="ECO:0000259" key="7">
    <source>
        <dbReference type="PROSITE" id="PS00434"/>
    </source>
</evidence>
<dbReference type="GO" id="GO:0005634">
    <property type="term" value="C:nucleus"/>
    <property type="evidence" value="ECO:0007669"/>
    <property type="project" value="UniProtKB-SubCell"/>
</dbReference>